<organism evidence="1 2">
    <name type="scientific">Microcystis panniformis FACHB-1757</name>
    <dbReference type="NCBI Taxonomy" id="1638788"/>
    <lineage>
        <taxon>Bacteria</taxon>
        <taxon>Bacillati</taxon>
        <taxon>Cyanobacteriota</taxon>
        <taxon>Cyanophyceae</taxon>
        <taxon>Oscillatoriophycideae</taxon>
        <taxon>Chroococcales</taxon>
        <taxon>Microcystaceae</taxon>
        <taxon>Microcystis</taxon>
    </lineage>
</organism>
<dbReference type="AlphaFoldDB" id="A0A0K1RUK2"/>
<dbReference type="Pfam" id="PF16277">
    <property type="entry name" value="DUF4926"/>
    <property type="match status" value="1"/>
</dbReference>
<dbReference type="RefSeq" id="WP_002767944.1">
    <property type="nucleotide sequence ID" value="NZ_CP011339.1"/>
</dbReference>
<sequence length="69" mass="7896">MQTVQLFQQVKLCRDVPDTILKKGDQGTIIEYLPPNEQQLEAGYLLEMFDNKETIDVIAVPVCWITSIN</sequence>
<protein>
    <recommendedName>
        <fullName evidence="3">DUF4926 domain-containing protein</fullName>
    </recommendedName>
</protein>
<evidence type="ECO:0008006" key="3">
    <source>
        <dbReference type="Google" id="ProtNLM"/>
    </source>
</evidence>
<dbReference type="InterPro" id="IPR032568">
    <property type="entry name" value="DUF4926"/>
</dbReference>
<name>A0A0K1RUK2_9CHRO</name>
<evidence type="ECO:0000313" key="1">
    <source>
        <dbReference type="EMBL" id="AKV65577.1"/>
    </source>
</evidence>
<dbReference type="PATRIC" id="fig|1638788.3.peg.350"/>
<reference evidence="1 2" key="1">
    <citation type="journal article" date="2016" name="Stand. Genomic Sci.">
        <title>Complete genome sequence and genomic characterization of Microcystis panniformis FACHB 1757 by third-generation sequencing.</title>
        <authorList>
            <person name="Zhang J.Y."/>
            <person name="Guan R."/>
            <person name="Zhang H.J."/>
            <person name="Li H."/>
            <person name="Xiao P."/>
            <person name="Yu G.L."/>
            <person name="Du L."/>
            <person name="Cao D.M."/>
            <person name="Zhu B.C."/>
            <person name="Li R.H."/>
            <person name="Lu Z.H."/>
        </authorList>
    </citation>
    <scope>NUCLEOTIDE SEQUENCE [LARGE SCALE GENOMIC DNA]</scope>
    <source>
        <strain evidence="1 2">FACHB-1757</strain>
    </source>
</reference>
<evidence type="ECO:0000313" key="2">
    <source>
        <dbReference type="Proteomes" id="UP000068167"/>
    </source>
</evidence>
<dbReference type="EMBL" id="CP011339">
    <property type="protein sequence ID" value="AKV65577.1"/>
    <property type="molecule type" value="Genomic_DNA"/>
</dbReference>
<gene>
    <name evidence="1" type="ORF">VL20_348</name>
</gene>
<accession>A0A0K1RUK2</accession>
<dbReference type="Proteomes" id="UP000068167">
    <property type="component" value="Chromosome"/>
</dbReference>
<proteinExistence type="predicted"/>
<dbReference type="KEGG" id="mpk:VL20_348"/>
<keyword evidence="2" id="KW-1185">Reference proteome</keyword>